<dbReference type="PANTHER" id="PTHR31673:SF55">
    <property type="entry name" value="COBRA-LIKE PROTEIN 5"/>
    <property type="match status" value="1"/>
</dbReference>
<protein>
    <recommendedName>
        <fullName evidence="4">COBRA C-terminal domain-containing protein</fullName>
    </recommendedName>
</protein>
<dbReference type="GO" id="GO:0052324">
    <property type="term" value="P:plant-type cell wall cellulose biosynthetic process"/>
    <property type="evidence" value="ECO:0007669"/>
    <property type="project" value="TreeGrafter"/>
</dbReference>
<dbReference type="GO" id="GO:0010215">
    <property type="term" value="P:cellulose microfibril organization"/>
    <property type="evidence" value="ECO:0007669"/>
    <property type="project" value="InterPro"/>
</dbReference>
<keyword evidence="2" id="KW-0732">Signal</keyword>
<proteinExistence type="inferred from homology"/>
<reference evidence="5" key="1">
    <citation type="submission" date="2015-06" db="UniProtKB">
        <authorList>
            <consortium name="EnsemblPlants"/>
        </authorList>
    </citation>
    <scope>IDENTIFICATION</scope>
</reference>
<dbReference type="AlphaFoldDB" id="R7W7Q6"/>
<dbReference type="InterPro" id="IPR056900">
    <property type="entry name" value="COB_C"/>
</dbReference>
<dbReference type="PANTHER" id="PTHR31673">
    <property type="entry name" value="PROTEIN COBRA"/>
    <property type="match status" value="1"/>
</dbReference>
<dbReference type="GO" id="GO:0005886">
    <property type="term" value="C:plasma membrane"/>
    <property type="evidence" value="ECO:0007669"/>
    <property type="project" value="TreeGrafter"/>
</dbReference>
<sequence>MAHGSSKSHSDGGMADDSKRALSAGVNTPKKDVQAPTPHGNNNDTGMFYGLKLYNDLLMEAGPFGNMQSEVLMRKDDNTFTFSQGWAFLCKIYFNGDECKMPPPDSYPYLPNSASLCSSIITAASTLPVMVFVFVHLQEIIMYIVGQTLEQTERLRLSSFLAYETEEKDYDAPEQPERRWVSSAFAD</sequence>
<organism evidence="5">
    <name type="scientific">Aegilops tauschii</name>
    <name type="common">Tausch's goatgrass</name>
    <name type="synonym">Aegilops squarrosa</name>
    <dbReference type="NCBI Taxonomy" id="37682"/>
    <lineage>
        <taxon>Eukaryota</taxon>
        <taxon>Viridiplantae</taxon>
        <taxon>Streptophyta</taxon>
        <taxon>Embryophyta</taxon>
        <taxon>Tracheophyta</taxon>
        <taxon>Spermatophyta</taxon>
        <taxon>Magnoliopsida</taxon>
        <taxon>Liliopsida</taxon>
        <taxon>Poales</taxon>
        <taxon>Poaceae</taxon>
        <taxon>BOP clade</taxon>
        <taxon>Pooideae</taxon>
        <taxon>Triticodae</taxon>
        <taxon>Triticeae</taxon>
        <taxon>Triticinae</taxon>
        <taxon>Aegilops</taxon>
    </lineage>
</organism>
<evidence type="ECO:0000313" key="5">
    <source>
        <dbReference type="EnsemblPlants" id="EMT13414"/>
    </source>
</evidence>
<dbReference type="Pfam" id="PF25079">
    <property type="entry name" value="COB_C"/>
    <property type="match status" value="1"/>
</dbReference>
<dbReference type="ExpressionAtlas" id="R7W7Q6">
    <property type="expression patterns" value="baseline"/>
</dbReference>
<evidence type="ECO:0000256" key="3">
    <source>
        <dbReference type="ARBA" id="ARBA00023180"/>
    </source>
</evidence>
<evidence type="ECO:0000256" key="1">
    <source>
        <dbReference type="ARBA" id="ARBA00005507"/>
    </source>
</evidence>
<dbReference type="EnsemblPlants" id="EMT13414">
    <property type="protein sequence ID" value="EMT13414"/>
    <property type="gene ID" value="F775_42272"/>
</dbReference>
<keyword evidence="3" id="KW-0325">Glycoprotein</keyword>
<dbReference type="InterPro" id="IPR006918">
    <property type="entry name" value="COBRA_pln"/>
</dbReference>
<evidence type="ECO:0000256" key="2">
    <source>
        <dbReference type="ARBA" id="ARBA00022729"/>
    </source>
</evidence>
<name>R7W7Q6_AEGTA</name>
<evidence type="ECO:0000259" key="4">
    <source>
        <dbReference type="Pfam" id="PF25079"/>
    </source>
</evidence>
<comment type="similarity">
    <text evidence="1">Belongs to the COBRA family.</text>
</comment>
<feature type="domain" description="COBRA C-terminal" evidence="4">
    <location>
        <begin position="41"/>
        <end position="108"/>
    </location>
</feature>
<accession>R7W7Q6</accession>